<dbReference type="PRINTS" id="PR00133">
    <property type="entry name" value="GLHYDRLASE3"/>
</dbReference>
<evidence type="ECO:0000256" key="7">
    <source>
        <dbReference type="ARBA" id="ARBA00022729"/>
    </source>
</evidence>
<dbReference type="PANTHER" id="PTHR42715">
    <property type="entry name" value="BETA-GLUCOSIDASE"/>
    <property type="match status" value="1"/>
</dbReference>
<evidence type="ECO:0000256" key="5">
    <source>
        <dbReference type="ARBA" id="ARBA00012744"/>
    </source>
</evidence>
<dbReference type="InterPro" id="IPR036962">
    <property type="entry name" value="Glyco_hydro_3_N_sf"/>
</dbReference>
<dbReference type="EC" id="3.2.1.21" evidence="5"/>
<keyword evidence="9" id="KW-0136">Cellulose degradation</keyword>
<dbReference type="PANTHER" id="PTHR42715:SF12">
    <property type="entry name" value="BETA-GLUCOSIDASE G-RELATED"/>
    <property type="match status" value="1"/>
</dbReference>
<dbReference type="FunFam" id="2.60.40.10:FF:000757">
    <property type="entry name" value="Beta-glucosidase G"/>
    <property type="match status" value="1"/>
</dbReference>
<dbReference type="SUPFAM" id="SSF51445">
    <property type="entry name" value="(Trans)glycosidases"/>
    <property type="match status" value="1"/>
</dbReference>
<dbReference type="InterPro" id="IPR050288">
    <property type="entry name" value="Cellulose_deg_GH3"/>
</dbReference>
<dbReference type="Pfam" id="PF00933">
    <property type="entry name" value="Glyco_hydro_3"/>
    <property type="match status" value="1"/>
</dbReference>
<dbReference type="Gene3D" id="2.60.40.10">
    <property type="entry name" value="Immunoglobulins"/>
    <property type="match status" value="1"/>
</dbReference>
<evidence type="ECO:0000256" key="16">
    <source>
        <dbReference type="ARBA" id="ARBA00041276"/>
    </source>
</evidence>
<dbReference type="GO" id="GO:0030245">
    <property type="term" value="P:cellulose catabolic process"/>
    <property type="evidence" value="ECO:0007669"/>
    <property type="project" value="UniProtKB-KW"/>
</dbReference>
<accession>A0A6A6DSC4</accession>
<dbReference type="Proteomes" id="UP000800200">
    <property type="component" value="Unassembled WGS sequence"/>
</dbReference>
<reference evidence="21" key="1">
    <citation type="journal article" date="2020" name="Stud. Mycol.">
        <title>101 Dothideomycetes genomes: a test case for predicting lifestyles and emergence of pathogens.</title>
        <authorList>
            <person name="Haridas S."/>
            <person name="Albert R."/>
            <person name="Binder M."/>
            <person name="Bloem J."/>
            <person name="Labutti K."/>
            <person name="Salamov A."/>
            <person name="Andreopoulos B."/>
            <person name="Baker S."/>
            <person name="Barry K."/>
            <person name="Bills G."/>
            <person name="Bluhm B."/>
            <person name="Cannon C."/>
            <person name="Castanera R."/>
            <person name="Culley D."/>
            <person name="Daum C."/>
            <person name="Ezra D."/>
            <person name="Gonzalez J."/>
            <person name="Henrissat B."/>
            <person name="Kuo A."/>
            <person name="Liang C."/>
            <person name="Lipzen A."/>
            <person name="Lutzoni F."/>
            <person name="Magnuson J."/>
            <person name="Mondo S."/>
            <person name="Nolan M."/>
            <person name="Ohm R."/>
            <person name="Pangilinan J."/>
            <person name="Park H.-J."/>
            <person name="Ramirez L."/>
            <person name="Alfaro M."/>
            <person name="Sun H."/>
            <person name="Tritt A."/>
            <person name="Yoshinaga Y."/>
            <person name="Zwiers L.-H."/>
            <person name="Turgeon B."/>
            <person name="Goodwin S."/>
            <person name="Spatafora J."/>
            <person name="Crous P."/>
            <person name="Grigoriev I."/>
        </authorList>
    </citation>
    <scope>NUCLEOTIDE SEQUENCE</scope>
    <source>
        <strain evidence="21">CBS 207.26</strain>
    </source>
</reference>
<evidence type="ECO:0000256" key="13">
    <source>
        <dbReference type="ARBA" id="ARBA00023326"/>
    </source>
</evidence>
<keyword evidence="8 21" id="KW-0378">Hydrolase</keyword>
<evidence type="ECO:0000313" key="21">
    <source>
        <dbReference type="EMBL" id="KAF2181119.1"/>
    </source>
</evidence>
<dbReference type="EMBL" id="ML994654">
    <property type="protein sequence ID" value="KAF2181119.1"/>
    <property type="molecule type" value="Genomic_DNA"/>
</dbReference>
<keyword evidence="10" id="KW-0325">Glycoprotein</keyword>
<gene>
    <name evidence="21" type="ORF">K469DRAFT_713992</name>
</gene>
<evidence type="ECO:0000256" key="1">
    <source>
        <dbReference type="ARBA" id="ARBA00000448"/>
    </source>
</evidence>
<evidence type="ECO:0000256" key="14">
    <source>
        <dbReference type="ARBA" id="ARBA00024983"/>
    </source>
</evidence>
<dbReference type="InterPro" id="IPR002772">
    <property type="entry name" value="Glyco_hydro_3_C"/>
</dbReference>
<dbReference type="SMART" id="SM01217">
    <property type="entry name" value="Fn3_like"/>
    <property type="match status" value="1"/>
</dbReference>
<evidence type="ECO:0000256" key="17">
    <source>
        <dbReference type="ARBA" id="ARBA00041601"/>
    </source>
</evidence>
<protein>
    <recommendedName>
        <fullName evidence="15">Probable beta-glucosidase G</fullName>
        <ecNumber evidence="5">3.2.1.21</ecNumber>
    </recommendedName>
    <alternativeName>
        <fullName evidence="16">Beta-D-glucoside glucohydrolase G</fullName>
    </alternativeName>
    <alternativeName>
        <fullName evidence="17">Cellobiase G</fullName>
    </alternativeName>
    <alternativeName>
        <fullName evidence="18">Gentiobiase G</fullName>
    </alternativeName>
</protein>
<evidence type="ECO:0000256" key="6">
    <source>
        <dbReference type="ARBA" id="ARBA00022525"/>
    </source>
</evidence>
<dbReference type="Gene3D" id="3.20.20.300">
    <property type="entry name" value="Glycoside hydrolase, family 3, N-terminal domain"/>
    <property type="match status" value="1"/>
</dbReference>
<dbReference type="InterPro" id="IPR026891">
    <property type="entry name" value="Fn3-like"/>
</dbReference>
<comment type="pathway">
    <text evidence="3">Glycan metabolism; cellulose degradation.</text>
</comment>
<proteinExistence type="inferred from homology"/>
<evidence type="ECO:0000313" key="22">
    <source>
        <dbReference type="Proteomes" id="UP000800200"/>
    </source>
</evidence>
<keyword evidence="22" id="KW-1185">Reference proteome</keyword>
<name>A0A6A6DSC4_9PEZI</name>
<dbReference type="SUPFAM" id="SSF52279">
    <property type="entry name" value="Beta-D-glucan exohydrolase, C-terminal domain"/>
    <property type="match status" value="1"/>
</dbReference>
<dbReference type="Pfam" id="PF14310">
    <property type="entry name" value="Fn3-like"/>
    <property type="match status" value="1"/>
</dbReference>
<evidence type="ECO:0000256" key="18">
    <source>
        <dbReference type="ARBA" id="ARBA00041808"/>
    </source>
</evidence>
<dbReference type="Pfam" id="PF01915">
    <property type="entry name" value="Glyco_hydro_3_C"/>
    <property type="match status" value="1"/>
</dbReference>
<feature type="chain" id="PRO_5025343484" description="Probable beta-glucosidase G" evidence="19">
    <location>
        <begin position="21"/>
        <end position="814"/>
    </location>
</feature>
<dbReference type="InterPro" id="IPR017853">
    <property type="entry name" value="GH"/>
</dbReference>
<keyword evidence="7 19" id="KW-0732">Signal</keyword>
<comment type="subcellular location">
    <subcellularLocation>
        <location evidence="2">Secreted</location>
    </subcellularLocation>
</comment>
<evidence type="ECO:0000256" key="3">
    <source>
        <dbReference type="ARBA" id="ARBA00004987"/>
    </source>
</evidence>
<evidence type="ECO:0000256" key="15">
    <source>
        <dbReference type="ARBA" id="ARBA00039579"/>
    </source>
</evidence>
<dbReference type="Gene3D" id="3.40.50.1700">
    <property type="entry name" value="Glycoside hydrolase family 3 C-terminal domain"/>
    <property type="match status" value="1"/>
</dbReference>
<keyword evidence="11" id="KW-0119">Carbohydrate metabolism</keyword>
<feature type="signal peptide" evidence="19">
    <location>
        <begin position="1"/>
        <end position="20"/>
    </location>
</feature>
<dbReference type="InterPro" id="IPR036881">
    <property type="entry name" value="Glyco_hydro_3_C_sf"/>
</dbReference>
<feature type="domain" description="Fibronectin type III-like" evidence="20">
    <location>
        <begin position="728"/>
        <end position="800"/>
    </location>
</feature>
<evidence type="ECO:0000256" key="12">
    <source>
        <dbReference type="ARBA" id="ARBA00023295"/>
    </source>
</evidence>
<keyword evidence="6" id="KW-0964">Secreted</keyword>
<keyword evidence="13" id="KW-0624">Polysaccharide degradation</keyword>
<evidence type="ECO:0000259" key="20">
    <source>
        <dbReference type="SMART" id="SM01217"/>
    </source>
</evidence>
<evidence type="ECO:0000256" key="4">
    <source>
        <dbReference type="ARBA" id="ARBA00005336"/>
    </source>
</evidence>
<comment type="similarity">
    <text evidence="4">Belongs to the glycosyl hydrolase 3 family.</text>
</comment>
<sequence length="814" mass="88019">MAAAILVSGLLLSSLANAQAYTPAQRTDDAFSYIQPLNTTILGPYGHSPAVLPSPNITGAGGWEGALEKARAFVAQLTLEEKAIMVTGTPGPCVGNIYQIPRLGFPGLCLQDGPLAIRVADYASVFSAGVSAAATWDKEILHERGVAMGKEFRAKGAHIALTPVGGPMGRSAYSGRNWEGFSPDPYLTGVAMSLSIEGIQSTGVQATAKHYILNEQETQRNPTYNPNGTITDVIQEAISANVDDRTLHELYLWPFANAVHSKVSSVMCAYQRVNGSYACENSKLQNGILKGELGFQGYIMSDWGAVHSGLSSIDNGLDMNMPGGLGTYGTFFAAGSFFGDNVTIAVNNGSLDVSRVDDMIVRVMTPYYWLGQDQDFPTVDPSTADLNTFSPRKTWLREFNLTGERSRDVRENHGELIRKHGAAGTVLLKNTNKTLPLKAPKNIAIFGNDAGEDTQGFYNQVDFEYGTLVAGGGSGTGRLTYLITPLAAIKERAARDNALVQQWLNNTLIINSNVTDLWIPQEPDVCLVFLKTWAEEAADRLHLSVDWDGNDVVESVAKYCSNTVVVTHSSGINTLPFADHPNVTAILAAHYPGQQSGYSLTDILYGDVNPSGKLPYTIAFNGSDYNAPPTTAVNTTGVYDWQSWFDEKLEIDYRYFDANNISVRYEFGYGLSYTTFELSDLQAEALDDALTSAPAYHAVQPGGNPSLWETIYNVTVSVTNSGDTDGAAVPQLYGSFPSDTTPAGTPPRQLRGFEKVFLKAGETRTVSFGLMRRDLSYWDVVSQEWLIPAGAFTLSAGLSSRDLKASTSIRPVKA</sequence>
<evidence type="ECO:0000256" key="10">
    <source>
        <dbReference type="ARBA" id="ARBA00023180"/>
    </source>
</evidence>
<evidence type="ECO:0000256" key="19">
    <source>
        <dbReference type="SAM" id="SignalP"/>
    </source>
</evidence>
<organism evidence="21 22">
    <name type="scientific">Zopfia rhizophila CBS 207.26</name>
    <dbReference type="NCBI Taxonomy" id="1314779"/>
    <lineage>
        <taxon>Eukaryota</taxon>
        <taxon>Fungi</taxon>
        <taxon>Dikarya</taxon>
        <taxon>Ascomycota</taxon>
        <taxon>Pezizomycotina</taxon>
        <taxon>Dothideomycetes</taxon>
        <taxon>Dothideomycetes incertae sedis</taxon>
        <taxon>Zopfiaceae</taxon>
        <taxon>Zopfia</taxon>
    </lineage>
</organism>
<dbReference type="FunFam" id="3.20.20.300:FF:000002">
    <property type="entry name" value="Probable beta-glucosidase"/>
    <property type="match status" value="1"/>
</dbReference>
<comment type="catalytic activity">
    <reaction evidence="1">
        <text>Hydrolysis of terminal, non-reducing beta-D-glucosyl residues with release of beta-D-glucose.</text>
        <dbReference type="EC" id="3.2.1.21"/>
    </reaction>
</comment>
<evidence type="ECO:0000256" key="11">
    <source>
        <dbReference type="ARBA" id="ARBA00023277"/>
    </source>
</evidence>
<evidence type="ECO:0000256" key="2">
    <source>
        <dbReference type="ARBA" id="ARBA00004613"/>
    </source>
</evidence>
<dbReference type="AlphaFoldDB" id="A0A6A6DSC4"/>
<dbReference type="FunFam" id="3.40.50.1700:FF:000003">
    <property type="entry name" value="Probable beta-glucosidase"/>
    <property type="match status" value="1"/>
</dbReference>
<dbReference type="OrthoDB" id="416222at2759"/>
<dbReference type="GO" id="GO:0008422">
    <property type="term" value="F:beta-glucosidase activity"/>
    <property type="evidence" value="ECO:0007669"/>
    <property type="project" value="UniProtKB-EC"/>
</dbReference>
<evidence type="ECO:0000256" key="8">
    <source>
        <dbReference type="ARBA" id="ARBA00022801"/>
    </source>
</evidence>
<comment type="function">
    <text evidence="14">Beta-glucosidases are one of a number of cellulolytic enzymes involved in the degradation of cellulosic biomass. Catalyzes the last step releasing glucose from the inhibitory cellobiose.</text>
</comment>
<dbReference type="InterPro" id="IPR001764">
    <property type="entry name" value="Glyco_hydro_3_N"/>
</dbReference>
<keyword evidence="12" id="KW-0326">Glycosidase</keyword>
<dbReference type="GO" id="GO:0005576">
    <property type="term" value="C:extracellular region"/>
    <property type="evidence" value="ECO:0007669"/>
    <property type="project" value="UniProtKB-SubCell"/>
</dbReference>
<dbReference type="InterPro" id="IPR013783">
    <property type="entry name" value="Ig-like_fold"/>
</dbReference>
<evidence type="ECO:0000256" key="9">
    <source>
        <dbReference type="ARBA" id="ARBA00023001"/>
    </source>
</evidence>